<dbReference type="Pfam" id="PF01546">
    <property type="entry name" value="Peptidase_M20"/>
    <property type="match status" value="1"/>
</dbReference>
<dbReference type="eggNOG" id="arCOG01110">
    <property type="taxonomic scope" value="Archaea"/>
</dbReference>
<dbReference type="STRING" id="351160.RCIX2728"/>
<dbReference type="KEGG" id="rci:RCIX2728"/>
<dbReference type="Proteomes" id="UP000000663">
    <property type="component" value="Chromosome"/>
</dbReference>
<gene>
    <name evidence="5" type="ORF">RCIX2728</name>
</gene>
<feature type="domain" description="Peptidase M20 dimerisation" evidence="4">
    <location>
        <begin position="194"/>
        <end position="353"/>
    </location>
</feature>
<dbReference type="PANTHER" id="PTHR43270:SF12">
    <property type="entry name" value="SUCCINYL-DIAMINOPIMELATE DESUCCINYLASE"/>
    <property type="match status" value="1"/>
</dbReference>
<dbReference type="NCBIfam" id="NF006053">
    <property type="entry name" value="PRK08201.1"/>
    <property type="match status" value="1"/>
</dbReference>
<dbReference type="Gene3D" id="3.40.630.10">
    <property type="entry name" value="Zn peptidases"/>
    <property type="match status" value="1"/>
</dbReference>
<dbReference type="InterPro" id="IPR002933">
    <property type="entry name" value="Peptidase_M20"/>
</dbReference>
<evidence type="ECO:0000259" key="4">
    <source>
        <dbReference type="Pfam" id="PF07687"/>
    </source>
</evidence>
<dbReference type="InterPro" id="IPR051458">
    <property type="entry name" value="Cyt/Met_Dipeptidase"/>
</dbReference>
<keyword evidence="1" id="KW-0645">Protease</keyword>
<dbReference type="InterPro" id="IPR011650">
    <property type="entry name" value="Peptidase_M20_dimer"/>
</dbReference>
<evidence type="ECO:0000256" key="2">
    <source>
        <dbReference type="ARBA" id="ARBA00022723"/>
    </source>
</evidence>
<organism evidence="5 6">
    <name type="scientific">Methanocella arvoryzae (strain DSM 22066 / NBRC 105507 / MRE50)</name>
    <dbReference type="NCBI Taxonomy" id="351160"/>
    <lineage>
        <taxon>Archaea</taxon>
        <taxon>Methanobacteriati</taxon>
        <taxon>Methanobacteriota</taxon>
        <taxon>Stenosarchaea group</taxon>
        <taxon>Methanomicrobia</taxon>
        <taxon>Methanocellales</taxon>
        <taxon>Methanocellaceae</taxon>
        <taxon>Methanocella</taxon>
    </lineage>
</organism>
<dbReference type="NCBIfam" id="NF006579">
    <property type="entry name" value="PRK09104.1"/>
    <property type="match status" value="1"/>
</dbReference>
<keyword evidence="2" id="KW-0479">Metal-binding</keyword>
<name>Q0W1H4_METAR</name>
<reference evidence="5 6" key="1">
    <citation type="journal article" date="2006" name="Science">
        <title>Genome of rice cluster I archaea -- the key methane producers in the rice rhizosphere.</title>
        <authorList>
            <person name="Erkel C."/>
            <person name="Kube M."/>
            <person name="Reinhardt R."/>
            <person name="Liesack W."/>
        </authorList>
    </citation>
    <scope>NUCLEOTIDE SEQUENCE [LARGE SCALE GENOMIC DNA]</scope>
    <source>
        <strain evidence="6">DSM 22066 / NBRC 105507 / MRE50</strain>
    </source>
</reference>
<proteinExistence type="predicted"/>
<dbReference type="NCBIfam" id="NF005914">
    <property type="entry name" value="PRK07907.1"/>
    <property type="match status" value="1"/>
</dbReference>
<evidence type="ECO:0000256" key="1">
    <source>
        <dbReference type="ARBA" id="ARBA00022670"/>
    </source>
</evidence>
<evidence type="ECO:0000313" key="6">
    <source>
        <dbReference type="Proteomes" id="UP000000663"/>
    </source>
</evidence>
<protein>
    <submittedName>
        <fullName evidence="5">Predicted peptidase (M20 family)</fullName>
    </submittedName>
</protein>
<dbReference type="GeneID" id="5145820"/>
<dbReference type="RefSeq" id="WP_012034819.1">
    <property type="nucleotide sequence ID" value="NC_009464.1"/>
</dbReference>
<dbReference type="PANTHER" id="PTHR43270">
    <property type="entry name" value="BETA-ALA-HIS DIPEPTIDASE"/>
    <property type="match status" value="1"/>
</dbReference>
<keyword evidence="3" id="KW-0378">Hydrolase</keyword>
<dbReference type="GO" id="GO:0006508">
    <property type="term" value="P:proteolysis"/>
    <property type="evidence" value="ECO:0007669"/>
    <property type="project" value="UniProtKB-KW"/>
</dbReference>
<dbReference type="AlphaFoldDB" id="Q0W1H4"/>
<evidence type="ECO:0000256" key="3">
    <source>
        <dbReference type="ARBA" id="ARBA00022801"/>
    </source>
</evidence>
<dbReference type="Pfam" id="PF07687">
    <property type="entry name" value="M20_dimer"/>
    <property type="match status" value="1"/>
</dbReference>
<dbReference type="GO" id="GO:0046872">
    <property type="term" value="F:metal ion binding"/>
    <property type="evidence" value="ECO:0007669"/>
    <property type="project" value="UniProtKB-KW"/>
</dbReference>
<sequence length="479" mass="52961">MLPEQVLRHIDDNMERYTDELMQLIAIPSDSMTASHAGDVRRAAEWLLAHVSRLGFNGRIYETPGHPVVFAEMCSDLAAPTLLIYGHYDVQPEGDVKDWHSPPFSPEIRDETIYGRGASDDKGQLFTYIKAIESILSTEGKLPLNVKLFFEGEEELGSPNMEAFVSQHRELLKADVIAVSDGAKFSKDRPAIEYGLRGLVYMQLDVTGPKMDVHSGVYGGGITNPATALVQIISSMRDGNGKSLIPGFYDDVRDISTRERKQLAELPFSAESVCELTGACTLVPEEGYTFLESTWARPTVEINGIWGGYQEEGSKTIIPSTAGAKVSMRIVPDQSAEKIVRLFEEHVRKVTPPGVTVKITRHAASEPVIVSQDSHAIKSAKAAVEYGFGKEPVFIRSGGSIGVVLTMKKWLEIEDILLIGFADPEDGEHSPNEHFRLENYYNGIKTTAALMYNLAQTKKLEEAAPIVERHTAHQQNSHY</sequence>
<dbReference type="Gene3D" id="3.30.70.360">
    <property type="match status" value="1"/>
</dbReference>
<dbReference type="EMBL" id="AM114193">
    <property type="protein sequence ID" value="CAJ37769.1"/>
    <property type="molecule type" value="Genomic_DNA"/>
</dbReference>
<dbReference type="SUPFAM" id="SSF53187">
    <property type="entry name" value="Zn-dependent exopeptidases"/>
    <property type="match status" value="1"/>
</dbReference>
<dbReference type="GO" id="GO:0008233">
    <property type="term" value="F:peptidase activity"/>
    <property type="evidence" value="ECO:0007669"/>
    <property type="project" value="UniProtKB-KW"/>
</dbReference>
<accession>Q0W1H4</accession>
<keyword evidence="6" id="KW-1185">Reference proteome</keyword>
<evidence type="ECO:0000313" key="5">
    <source>
        <dbReference type="EMBL" id="CAJ37769.1"/>
    </source>
</evidence>